<reference evidence="2 3" key="1">
    <citation type="submission" date="2013-02" db="EMBL/GenBank/DDBJ databases">
        <title>The Genome Sequence of Plasmodium vinckei petteri CR.</title>
        <authorList>
            <consortium name="The Broad Institute Genome Sequencing Platform"/>
            <consortium name="The Broad Institute Genome Sequencing Center for Infectious Disease"/>
            <person name="Neafsey D."/>
            <person name="Cheeseman I."/>
            <person name="Volkman S."/>
            <person name="Adams J."/>
            <person name="Walker B."/>
            <person name="Young S.K."/>
            <person name="Zeng Q."/>
            <person name="Gargeya S."/>
            <person name="Fitzgerald M."/>
            <person name="Haas B."/>
            <person name="Abouelleil A."/>
            <person name="Alvarado L."/>
            <person name="Arachchi H.M."/>
            <person name="Berlin A.M."/>
            <person name="Chapman S.B."/>
            <person name="Dewar J."/>
            <person name="Goldberg J."/>
            <person name="Griggs A."/>
            <person name="Gujja S."/>
            <person name="Hansen M."/>
            <person name="Howarth C."/>
            <person name="Imamovic A."/>
            <person name="Larimer J."/>
            <person name="McCowan C."/>
            <person name="Murphy C."/>
            <person name="Neiman D."/>
            <person name="Pearson M."/>
            <person name="Priest M."/>
            <person name="Roberts A."/>
            <person name="Saif S."/>
            <person name="Shea T."/>
            <person name="Sisk P."/>
            <person name="Sykes S."/>
            <person name="Wortman J."/>
            <person name="Nusbaum C."/>
            <person name="Birren B."/>
        </authorList>
    </citation>
    <scope>NUCLEOTIDE SEQUENCE [LARGE SCALE GENOMIC DNA]</scope>
    <source>
        <strain evidence="2 3">CR</strain>
    </source>
</reference>
<dbReference type="NCBIfam" id="TIGR01599">
    <property type="entry name" value="PYST-A"/>
    <property type="match status" value="1"/>
</dbReference>
<gene>
    <name evidence="2" type="ORF">YYG_01157</name>
</gene>
<proteinExistence type="predicted"/>
<name>W7AI94_PLAVN</name>
<dbReference type="Proteomes" id="UP000030659">
    <property type="component" value="Unassembled WGS sequence"/>
</dbReference>
<dbReference type="SUPFAM" id="SSF55961">
    <property type="entry name" value="Bet v1-like"/>
    <property type="match status" value="1"/>
</dbReference>
<dbReference type="Gene3D" id="3.30.530.20">
    <property type="match status" value="1"/>
</dbReference>
<protein>
    <recommendedName>
        <fullName evidence="4">Fam-a protein</fullName>
    </recommendedName>
</protein>
<sequence>MPTPTNDALRMPIPTNDDARKPVSTNKVAPKRAINNDDFPMPIKTNNVIRKPVPANDVLRRLALRNATKLKLLSSGFALPETTMKSTLASSSSNENSKKEDLQTYTNNEETKNATELMTEAVTVLQKLAENIDECDEVNKQYDINLYYKNPDEDTAIAIFNFKIPNPDNYDKVIKMIWTPNGTKRFDEYLIKEKIIRLYNSNLVMMHQRHNSIVGTFEKYSYILARKYEPSRDTTIIAFSSADINDYNRYARQCNKNPILESANTFKVDVNSEEDIRDGKLKKLYINLSGYLIKKQESHVDITFVYSINTTNYDISYAPNFILKMERSERLLMLSSLKEFFSRK</sequence>
<dbReference type="AlphaFoldDB" id="W7AI94"/>
<evidence type="ECO:0000313" key="2">
    <source>
        <dbReference type="EMBL" id="EUD73122.1"/>
    </source>
</evidence>
<accession>W7AI94</accession>
<dbReference type="EMBL" id="KI965396">
    <property type="protein sequence ID" value="EUD73122.1"/>
    <property type="molecule type" value="Genomic_DNA"/>
</dbReference>
<evidence type="ECO:0000313" key="3">
    <source>
        <dbReference type="Proteomes" id="UP000030659"/>
    </source>
</evidence>
<dbReference type="InterPro" id="IPR006486">
    <property type="entry name" value="PYST_A"/>
</dbReference>
<organism evidence="2 3">
    <name type="scientific">Plasmodium vinckei petteri</name>
    <dbReference type="NCBI Taxonomy" id="138298"/>
    <lineage>
        <taxon>Eukaryota</taxon>
        <taxon>Sar</taxon>
        <taxon>Alveolata</taxon>
        <taxon>Apicomplexa</taxon>
        <taxon>Aconoidasida</taxon>
        <taxon>Haemosporida</taxon>
        <taxon>Plasmodiidae</taxon>
        <taxon>Plasmodium</taxon>
        <taxon>Plasmodium (Vinckeia)</taxon>
    </lineage>
</organism>
<evidence type="ECO:0008006" key="4">
    <source>
        <dbReference type="Google" id="ProtNLM"/>
    </source>
</evidence>
<dbReference type="InterPro" id="IPR023393">
    <property type="entry name" value="START-like_dom_sf"/>
</dbReference>
<feature type="region of interest" description="Disordered" evidence="1">
    <location>
        <begin position="1"/>
        <end position="26"/>
    </location>
</feature>
<evidence type="ECO:0000256" key="1">
    <source>
        <dbReference type="SAM" id="MobiDB-lite"/>
    </source>
</evidence>